<dbReference type="PANTHER" id="PTHR34606:SF4">
    <property type="entry name" value="OUTER MEMBRANE LIPOPROTEIN DOLP"/>
    <property type="match status" value="1"/>
</dbReference>
<name>A0ABU1VV95_9GAMM</name>
<comment type="caution">
    <text evidence="3">The sequence shown here is derived from an EMBL/GenBank/DDBJ whole genome shotgun (WGS) entry which is preliminary data.</text>
</comment>
<protein>
    <submittedName>
        <fullName evidence="3">Osmotically-inducible protein OsmY</fullName>
    </submittedName>
</protein>
<feature type="domain" description="BON" evidence="2">
    <location>
        <begin position="149"/>
        <end position="216"/>
    </location>
</feature>
<dbReference type="InterPro" id="IPR007055">
    <property type="entry name" value="BON_dom"/>
</dbReference>
<gene>
    <name evidence="3" type="ORF">J2W69_000564</name>
</gene>
<accession>A0ABU1VV95</accession>
<feature type="domain" description="BON" evidence="2">
    <location>
        <begin position="78"/>
        <end position="146"/>
    </location>
</feature>
<keyword evidence="4" id="KW-1185">Reference proteome</keyword>
<dbReference type="Pfam" id="PF04972">
    <property type="entry name" value="BON"/>
    <property type="match status" value="3"/>
</dbReference>
<dbReference type="RefSeq" id="WP_310274352.1">
    <property type="nucleotide sequence ID" value="NZ_JAVDWR010000001.1"/>
</dbReference>
<evidence type="ECO:0000313" key="3">
    <source>
        <dbReference type="EMBL" id="MDR7119649.1"/>
    </source>
</evidence>
<dbReference type="PROSITE" id="PS50914">
    <property type="entry name" value="BON"/>
    <property type="match status" value="3"/>
</dbReference>
<dbReference type="InterPro" id="IPR014004">
    <property type="entry name" value="Transpt-assoc_nodulatn_dom_bac"/>
</dbReference>
<organism evidence="3 4">
    <name type="scientific">Rheinheimera soli</name>
    <dbReference type="NCBI Taxonomy" id="443616"/>
    <lineage>
        <taxon>Bacteria</taxon>
        <taxon>Pseudomonadati</taxon>
        <taxon>Pseudomonadota</taxon>
        <taxon>Gammaproteobacteria</taxon>
        <taxon>Chromatiales</taxon>
        <taxon>Chromatiaceae</taxon>
        <taxon>Rheinheimera</taxon>
    </lineage>
</organism>
<evidence type="ECO:0000256" key="1">
    <source>
        <dbReference type="ARBA" id="ARBA00022729"/>
    </source>
</evidence>
<reference evidence="3 4" key="1">
    <citation type="submission" date="2023-07" db="EMBL/GenBank/DDBJ databases">
        <title>Sorghum-associated microbial communities from plants grown in Nebraska, USA.</title>
        <authorList>
            <person name="Schachtman D."/>
        </authorList>
    </citation>
    <scope>NUCLEOTIDE SEQUENCE [LARGE SCALE GENOMIC DNA]</scope>
    <source>
        <strain evidence="3 4">4138</strain>
    </source>
</reference>
<evidence type="ECO:0000259" key="2">
    <source>
        <dbReference type="PROSITE" id="PS50914"/>
    </source>
</evidence>
<dbReference type="SMART" id="SM00749">
    <property type="entry name" value="BON"/>
    <property type="match status" value="2"/>
</dbReference>
<dbReference type="InterPro" id="IPR051686">
    <property type="entry name" value="Lipoprotein_DolP"/>
</dbReference>
<sequence length="216" mass="23761">MKSDQQLALDIKAELKWDSAVQADPISVLVHGGIVTLSGRVSSLAELWHVQCAVHRVYGVQSLDNQLVVSLPHQHVYQDVDLTRVAEAVLQWSSHVPPHGIELTVSMGWIHLTGEVAFDYQRRAATEALRSLAGVRGVTNQIRLTPRNLAGTVKKDIETALARQSRKMETAIVVEVIESDVVLTGTVNSWSEHDKALVSVWSTPGVSHVTDHIYVL</sequence>
<dbReference type="Proteomes" id="UP001257909">
    <property type="component" value="Unassembled WGS sequence"/>
</dbReference>
<proteinExistence type="predicted"/>
<evidence type="ECO:0000313" key="4">
    <source>
        <dbReference type="Proteomes" id="UP001257909"/>
    </source>
</evidence>
<dbReference type="EMBL" id="JAVDWR010000001">
    <property type="protein sequence ID" value="MDR7119649.1"/>
    <property type="molecule type" value="Genomic_DNA"/>
</dbReference>
<dbReference type="Gene3D" id="3.30.1340.30">
    <property type="match status" value="3"/>
</dbReference>
<feature type="domain" description="BON" evidence="2">
    <location>
        <begin position="3"/>
        <end position="71"/>
    </location>
</feature>
<keyword evidence="1" id="KW-0732">Signal</keyword>
<dbReference type="PANTHER" id="PTHR34606">
    <property type="entry name" value="BON DOMAIN-CONTAINING PROTEIN"/>
    <property type="match status" value="1"/>
</dbReference>